<dbReference type="EMBL" id="NQVE01000192">
    <property type="protein sequence ID" value="RAL40883.1"/>
    <property type="molecule type" value="Genomic_DNA"/>
</dbReference>
<dbReference type="GO" id="GO:0003676">
    <property type="term" value="F:nucleic acid binding"/>
    <property type="evidence" value="ECO:0007669"/>
    <property type="project" value="InterPro"/>
</dbReference>
<dbReference type="PROSITE" id="PS50879">
    <property type="entry name" value="RNASE_H_1"/>
    <property type="match status" value="1"/>
</dbReference>
<dbReference type="GO" id="GO:0004523">
    <property type="term" value="F:RNA-DNA hybrid ribonuclease activity"/>
    <property type="evidence" value="ECO:0007669"/>
    <property type="project" value="InterPro"/>
</dbReference>
<reference evidence="2 3" key="1">
    <citation type="submission" date="2018-06" db="EMBL/GenBank/DDBJ databases">
        <title>The Genome of Cuscuta australis (Dodder) Provides Insight into the Evolution of Plant Parasitism.</title>
        <authorList>
            <person name="Liu H."/>
        </authorList>
    </citation>
    <scope>NUCLEOTIDE SEQUENCE [LARGE SCALE GENOMIC DNA]</scope>
    <source>
        <strain evidence="3">cv. Yunnan</strain>
        <tissue evidence="2">Vines</tissue>
    </source>
</reference>
<dbReference type="InterPro" id="IPR002156">
    <property type="entry name" value="RNaseH_domain"/>
</dbReference>
<keyword evidence="3" id="KW-1185">Reference proteome</keyword>
<dbReference type="FunFam" id="3.30.420.10:FF:000076">
    <property type="entry name" value="RBR-type E3 ubiquitin transferase"/>
    <property type="match status" value="1"/>
</dbReference>
<evidence type="ECO:0000313" key="2">
    <source>
        <dbReference type="EMBL" id="RAL40883.1"/>
    </source>
</evidence>
<dbReference type="PANTHER" id="PTHR46387">
    <property type="entry name" value="POLYNUCLEOTIDYL TRANSFERASE, RIBONUCLEASE H-LIKE SUPERFAMILY PROTEIN"/>
    <property type="match status" value="1"/>
</dbReference>
<gene>
    <name evidence="2" type="ORF">DM860_008581</name>
</gene>
<dbReference type="AlphaFoldDB" id="A0A328DAC7"/>
<dbReference type="Gene3D" id="3.30.420.10">
    <property type="entry name" value="Ribonuclease H-like superfamily/Ribonuclease H"/>
    <property type="match status" value="1"/>
</dbReference>
<evidence type="ECO:0000259" key="1">
    <source>
        <dbReference type="PROSITE" id="PS50879"/>
    </source>
</evidence>
<dbReference type="InterPro" id="IPR012337">
    <property type="entry name" value="RNaseH-like_sf"/>
</dbReference>
<dbReference type="Pfam" id="PF13456">
    <property type="entry name" value="RVT_3"/>
    <property type="match status" value="1"/>
</dbReference>
<dbReference type="InterPro" id="IPR036397">
    <property type="entry name" value="RNaseH_sf"/>
</dbReference>
<name>A0A328DAC7_9ASTE</name>
<dbReference type="CDD" id="cd09279">
    <property type="entry name" value="RNase_HI_like"/>
    <property type="match status" value="1"/>
</dbReference>
<dbReference type="SUPFAM" id="SSF53098">
    <property type="entry name" value="Ribonuclease H-like"/>
    <property type="match status" value="1"/>
</dbReference>
<accession>A0A328DAC7</accession>
<feature type="domain" description="RNase H type-1" evidence="1">
    <location>
        <begin position="147"/>
        <end position="278"/>
    </location>
</feature>
<organism evidence="2 3">
    <name type="scientific">Cuscuta australis</name>
    <dbReference type="NCBI Taxonomy" id="267555"/>
    <lineage>
        <taxon>Eukaryota</taxon>
        <taxon>Viridiplantae</taxon>
        <taxon>Streptophyta</taxon>
        <taxon>Embryophyta</taxon>
        <taxon>Tracheophyta</taxon>
        <taxon>Spermatophyta</taxon>
        <taxon>Magnoliopsida</taxon>
        <taxon>eudicotyledons</taxon>
        <taxon>Gunneridae</taxon>
        <taxon>Pentapetalae</taxon>
        <taxon>asterids</taxon>
        <taxon>lamiids</taxon>
        <taxon>Solanales</taxon>
        <taxon>Convolvulaceae</taxon>
        <taxon>Cuscuteae</taxon>
        <taxon>Cuscuta</taxon>
        <taxon>Cuscuta subgen. Grammica</taxon>
        <taxon>Cuscuta sect. Cleistogrammica</taxon>
    </lineage>
</organism>
<protein>
    <recommendedName>
        <fullName evidence="1">RNase H type-1 domain-containing protein</fullName>
    </recommendedName>
</protein>
<proteinExistence type="predicted"/>
<sequence length="345" mass="38353">MSLWQKQQPVGDEKDAFYVVRKGNVIGVYKSLSDLQALIRSSVGDPSLSVFKGYFLRKESEEYIASRGLKTAMYSVDVKAVRNDLFGLLVPCPFRQPGSSKDKPLGKELPEKRTLEMTGSALYSAAAAPPRQGKLDNFLEVPPISSYCSSCILEFDGASKGNPGLAGAGAVLRAADGSVVFRLREGLGIATNNVAEYRSLILGLKYAHEKGFKHIRAQGDSKLVCMQTQGLWRTKNQNMAELSKVVRELKEQFTSFHISHVDREYNTEADAQANLAVYLERILSFLPISLPLDLFFHPFFESQDYCSKNTMRVQMVGWKSNEEAWSPPKTKSLDNVVIMGFGEDV</sequence>
<dbReference type="PANTHER" id="PTHR46387:SF40">
    <property type="entry name" value="POLYNUCLEOTIDYL TRANSFERASE, RIBONUCLEASE H-LIKE SUPERFAMILY PROTEIN"/>
    <property type="match status" value="1"/>
</dbReference>
<dbReference type="Proteomes" id="UP000249390">
    <property type="component" value="Unassembled WGS sequence"/>
</dbReference>
<evidence type="ECO:0000313" key="3">
    <source>
        <dbReference type="Proteomes" id="UP000249390"/>
    </source>
</evidence>
<comment type="caution">
    <text evidence="2">The sequence shown here is derived from an EMBL/GenBank/DDBJ whole genome shotgun (WGS) entry which is preliminary data.</text>
</comment>